<accession>A0AAU8HYE7</accession>
<proteinExistence type="predicted"/>
<protein>
    <submittedName>
        <fullName evidence="1">Uncharacterized protein</fullName>
    </submittedName>
</protein>
<sequence>MEESVRNCCLERTLLFTSLAHWLRTIQSSTQT</sequence>
<evidence type="ECO:0000313" key="1">
    <source>
        <dbReference type="EMBL" id="XCI77613.1"/>
    </source>
</evidence>
<reference evidence="1" key="1">
    <citation type="submission" date="2024-03" db="EMBL/GenBank/DDBJ databases">
        <authorList>
            <person name="Chantapakul B."/>
            <person name="Wang S."/>
        </authorList>
    </citation>
    <scope>NUCLEOTIDE SEQUENCE</scope>
</reference>
<dbReference type="EMBL" id="PP429226">
    <property type="protein sequence ID" value="XCI77613.1"/>
    <property type="molecule type" value="Genomic_DNA"/>
</dbReference>
<name>A0AAU8HYE7_9CAUD</name>
<organism evidence="1">
    <name type="scientific">Rhizobium phage LG08</name>
    <dbReference type="NCBI Taxonomy" id="3129229"/>
    <lineage>
        <taxon>Viruses</taxon>
        <taxon>Duplodnaviria</taxon>
        <taxon>Heunggongvirae</taxon>
        <taxon>Uroviricota</taxon>
        <taxon>Caudoviricetes</taxon>
    </lineage>
</organism>
<gene>
    <name evidence="1" type="ORF">LDCGVIBL_CDS0255</name>
</gene>